<reference evidence="2 3" key="1">
    <citation type="journal article" date="2020" name="Carbohydr. Polym.">
        <title>Characterization and optimization of production of bacterial cellulose from strain CGMCC 17276 based on whole-genome analysis.</title>
        <authorList>
            <person name="Lu T."/>
            <person name="Gao H."/>
            <person name="Liao B."/>
            <person name="Wu J."/>
            <person name="Zhang W."/>
            <person name="Huang J."/>
            <person name="Liu M."/>
            <person name="Huang J."/>
            <person name="Chang Z."/>
            <person name="Jin M."/>
            <person name="Yi Z."/>
            <person name="Jiang D."/>
        </authorList>
    </citation>
    <scope>NUCLEOTIDE SEQUENCE [LARGE SCALE GENOMIC DNA]</scope>
    <source>
        <strain evidence="2 3">CGMCC 17276</strain>
        <plasmid evidence="3">pc</plasmid>
    </source>
</reference>
<proteinExistence type="predicted"/>
<protein>
    <submittedName>
        <fullName evidence="2">Uncharacterized protein</fullName>
    </submittedName>
</protein>
<dbReference type="EMBL" id="CP041351">
    <property type="protein sequence ID" value="QHC37635.1"/>
    <property type="molecule type" value="Genomic_DNA"/>
</dbReference>
<feature type="compositionally biased region" description="Basic residues" evidence="1">
    <location>
        <begin position="1"/>
        <end position="10"/>
    </location>
</feature>
<dbReference type="Proteomes" id="UP000464674">
    <property type="component" value="Plasmid pC"/>
</dbReference>
<geneLocation type="plasmid" evidence="3">
    <name>pc</name>
</geneLocation>
<keyword evidence="2" id="KW-0614">Plasmid</keyword>
<evidence type="ECO:0000313" key="3">
    <source>
        <dbReference type="Proteomes" id="UP000464674"/>
    </source>
</evidence>
<evidence type="ECO:0000256" key="1">
    <source>
        <dbReference type="SAM" id="MobiDB-lite"/>
    </source>
</evidence>
<organism evidence="2 3">
    <name type="scientific">Komagataeibacter xylinus</name>
    <name type="common">Gluconacetobacter xylinus</name>
    <dbReference type="NCBI Taxonomy" id="28448"/>
    <lineage>
        <taxon>Bacteria</taxon>
        <taxon>Pseudomonadati</taxon>
        <taxon>Pseudomonadota</taxon>
        <taxon>Alphaproteobacteria</taxon>
        <taxon>Acetobacterales</taxon>
        <taxon>Acetobacteraceae</taxon>
        <taxon>Komagataeibacter</taxon>
    </lineage>
</organism>
<dbReference type="AlphaFoldDB" id="A0A857FTV9"/>
<feature type="region of interest" description="Disordered" evidence="1">
    <location>
        <begin position="1"/>
        <end position="21"/>
    </location>
</feature>
<gene>
    <name evidence="2" type="ORF">FMA36_18945</name>
</gene>
<name>A0A857FTV9_KOMXY</name>
<accession>A0A857FTV9</accession>
<sequence length="74" mass="8346">MDFRARKIHHQSNPLNPGTKHLETESANGLIDFRRTSADILAHIAAALFHALIRRDRVFGTMAPIQAIRSNIDE</sequence>
<evidence type="ECO:0000313" key="2">
    <source>
        <dbReference type="EMBL" id="QHC37635.1"/>
    </source>
</evidence>